<protein>
    <submittedName>
        <fullName evidence="1">Uncharacterized protein</fullName>
    </submittedName>
</protein>
<dbReference type="EMBL" id="NCKW01011075">
    <property type="protein sequence ID" value="POM64583.1"/>
    <property type="molecule type" value="Genomic_DNA"/>
</dbReference>
<evidence type="ECO:0000313" key="1">
    <source>
        <dbReference type="EMBL" id="POM64583.1"/>
    </source>
</evidence>
<name>A0A2P4XGB5_9STRA</name>
<evidence type="ECO:0000313" key="2">
    <source>
        <dbReference type="Proteomes" id="UP000237271"/>
    </source>
</evidence>
<proteinExistence type="predicted"/>
<dbReference type="OrthoDB" id="129543at2759"/>
<accession>A0A2P4XGB5</accession>
<sequence length="107" mass="11632">MIPTFYAASGCPGVVPNQNPIEAQHLQIKSTAVNHLRATTGHVIASTLPKPLVDCAMDIGSDSIRHYASRPVSAEILEKSLNLCEDANHYPRHARTSQRAIAKIGKY</sequence>
<reference evidence="1 2" key="1">
    <citation type="journal article" date="2017" name="Genome Biol. Evol.">
        <title>Phytophthora megakarya and P. palmivora, closely related causal agents of cacao black pod rot, underwent increases in genome sizes and gene numbers by different mechanisms.</title>
        <authorList>
            <person name="Ali S.S."/>
            <person name="Shao J."/>
            <person name="Lary D.J."/>
            <person name="Kronmiller B."/>
            <person name="Shen D."/>
            <person name="Strem M.D."/>
            <person name="Amoako-Attah I."/>
            <person name="Akrofi A.Y."/>
            <person name="Begoude B.A."/>
            <person name="Ten Hoopen G.M."/>
            <person name="Coulibaly K."/>
            <person name="Kebe B.I."/>
            <person name="Melnick R.L."/>
            <person name="Guiltinan M.J."/>
            <person name="Tyler B.M."/>
            <person name="Meinhardt L.W."/>
            <person name="Bailey B.A."/>
        </authorList>
    </citation>
    <scope>NUCLEOTIDE SEQUENCE [LARGE SCALE GENOMIC DNA]</scope>
    <source>
        <strain evidence="2">sbr112.9</strain>
    </source>
</reference>
<keyword evidence="2" id="KW-1185">Reference proteome</keyword>
<dbReference type="Proteomes" id="UP000237271">
    <property type="component" value="Unassembled WGS sequence"/>
</dbReference>
<organism evidence="1 2">
    <name type="scientific">Phytophthora palmivora</name>
    <dbReference type="NCBI Taxonomy" id="4796"/>
    <lineage>
        <taxon>Eukaryota</taxon>
        <taxon>Sar</taxon>
        <taxon>Stramenopiles</taxon>
        <taxon>Oomycota</taxon>
        <taxon>Peronosporomycetes</taxon>
        <taxon>Peronosporales</taxon>
        <taxon>Peronosporaceae</taxon>
        <taxon>Phytophthora</taxon>
    </lineage>
</organism>
<comment type="caution">
    <text evidence="1">The sequence shown here is derived from an EMBL/GenBank/DDBJ whole genome shotgun (WGS) entry which is preliminary data.</text>
</comment>
<dbReference type="AlphaFoldDB" id="A0A2P4XGB5"/>
<gene>
    <name evidence="1" type="ORF">PHPALM_19865</name>
</gene>